<dbReference type="PANTHER" id="PTHR23028">
    <property type="entry name" value="ACETYLTRANSFERASE"/>
    <property type="match status" value="1"/>
</dbReference>
<evidence type="ECO:0000313" key="5">
    <source>
        <dbReference type="Proteomes" id="UP001604267"/>
    </source>
</evidence>
<feature type="transmembrane region" description="Helical" evidence="2">
    <location>
        <begin position="238"/>
        <end position="255"/>
    </location>
</feature>
<feature type="transmembrane region" description="Helical" evidence="2">
    <location>
        <begin position="95"/>
        <end position="116"/>
    </location>
</feature>
<keyword evidence="4" id="KW-0808">Transferase</keyword>
<accession>A0ABW7BHI7</accession>
<evidence type="ECO:0000256" key="2">
    <source>
        <dbReference type="SAM" id="Phobius"/>
    </source>
</evidence>
<comment type="caution">
    <text evidence="4">The sequence shown here is derived from an EMBL/GenBank/DDBJ whole genome shotgun (WGS) entry which is preliminary data.</text>
</comment>
<sequence>MTTDPRGSTSLSRLPSLTGLRFVAVLFVFAFHASLEAPFTDVGFGRGYADAVANAGWLGVSFFFVLSGFVLTWSARPRDTARAFWRRRAAKIYPLHAVTWAAALILLATAGTAATWRQAVPNLLLVHTWFPDRSVFSSLNDVSWSLSCEVFFYLLFPVLLRLVRRIEPGRLWRWAAVTALLVPLLPLVSELLPDSPALPFGSGSVWQFWFVYVLPVGRLLEFGFGILLARMVLAGRAVPVRVLPAAVLVLAGYALSLRLPFLYGLTSVTVVPIGLLIAAVAQRDVRGAGSPLAHPVAVRLGEWSFAFYLVHRLLLQHGHRLLGTGRTWPTPTALGLMAIAFALSLLLSWALHVAVERPAMRLLGRKRTAPVPVPAVAAPPLTGPPTTPEATPSTPTA</sequence>
<dbReference type="InterPro" id="IPR050879">
    <property type="entry name" value="Acyltransferase_3"/>
</dbReference>
<dbReference type="EMBL" id="JBICYV010000019">
    <property type="protein sequence ID" value="MFG3015214.1"/>
    <property type="molecule type" value="Genomic_DNA"/>
</dbReference>
<keyword evidence="2" id="KW-1133">Transmembrane helix</keyword>
<feature type="transmembrane region" description="Helical" evidence="2">
    <location>
        <begin position="14"/>
        <end position="35"/>
    </location>
</feature>
<feature type="transmembrane region" description="Helical" evidence="2">
    <location>
        <begin position="209"/>
        <end position="229"/>
    </location>
</feature>
<protein>
    <submittedName>
        <fullName evidence="4">Acyltransferase family protein</fullName>
        <ecNumber evidence="4">2.3.-.-</ecNumber>
    </submittedName>
</protein>
<feature type="transmembrane region" description="Helical" evidence="2">
    <location>
        <begin position="142"/>
        <end position="159"/>
    </location>
</feature>
<dbReference type="Proteomes" id="UP001604267">
    <property type="component" value="Unassembled WGS sequence"/>
</dbReference>
<keyword evidence="2" id="KW-0472">Membrane</keyword>
<keyword evidence="4" id="KW-0012">Acyltransferase</keyword>
<feature type="transmembrane region" description="Helical" evidence="2">
    <location>
        <begin position="171"/>
        <end position="189"/>
    </location>
</feature>
<reference evidence="4 5" key="1">
    <citation type="submission" date="2024-10" db="EMBL/GenBank/DDBJ databases">
        <title>The Natural Products Discovery Center: Release of the First 8490 Sequenced Strains for Exploring Actinobacteria Biosynthetic Diversity.</title>
        <authorList>
            <person name="Kalkreuter E."/>
            <person name="Kautsar S.A."/>
            <person name="Yang D."/>
            <person name="Bader C.D."/>
            <person name="Teijaro C.N."/>
            <person name="Fluegel L."/>
            <person name="Davis C.M."/>
            <person name="Simpson J.R."/>
            <person name="Lauterbach L."/>
            <person name="Steele A.D."/>
            <person name="Gui C."/>
            <person name="Meng S."/>
            <person name="Li G."/>
            <person name="Viehrig K."/>
            <person name="Ye F."/>
            <person name="Su P."/>
            <person name="Kiefer A.F."/>
            <person name="Nichols A."/>
            <person name="Cepeda A.J."/>
            <person name="Yan W."/>
            <person name="Fan B."/>
            <person name="Jiang Y."/>
            <person name="Adhikari A."/>
            <person name="Zheng C.-J."/>
            <person name="Schuster L."/>
            <person name="Cowan T.M."/>
            <person name="Smanski M.J."/>
            <person name="Chevrette M.G."/>
            <person name="De Carvalho L.P.S."/>
            <person name="Shen B."/>
        </authorList>
    </citation>
    <scope>NUCLEOTIDE SEQUENCE [LARGE SCALE GENOMIC DNA]</scope>
    <source>
        <strain evidence="4 5">NPDC048320</strain>
    </source>
</reference>
<dbReference type="InterPro" id="IPR002656">
    <property type="entry name" value="Acyl_transf_3_dom"/>
</dbReference>
<name>A0ABW7BHI7_9ACTN</name>
<dbReference type="GO" id="GO:0016746">
    <property type="term" value="F:acyltransferase activity"/>
    <property type="evidence" value="ECO:0007669"/>
    <property type="project" value="UniProtKB-KW"/>
</dbReference>
<dbReference type="RefSeq" id="WP_392822647.1">
    <property type="nucleotide sequence ID" value="NZ_JBICYV010000019.1"/>
</dbReference>
<feature type="domain" description="Acyltransferase 3" evidence="3">
    <location>
        <begin position="16"/>
        <end position="349"/>
    </location>
</feature>
<gene>
    <name evidence="4" type="ORF">ACGFZB_33240</name>
</gene>
<dbReference type="Pfam" id="PF01757">
    <property type="entry name" value="Acyl_transf_3"/>
    <property type="match status" value="1"/>
</dbReference>
<keyword evidence="2" id="KW-0812">Transmembrane</keyword>
<feature type="region of interest" description="Disordered" evidence="1">
    <location>
        <begin position="374"/>
        <end position="397"/>
    </location>
</feature>
<proteinExistence type="predicted"/>
<evidence type="ECO:0000259" key="3">
    <source>
        <dbReference type="Pfam" id="PF01757"/>
    </source>
</evidence>
<dbReference type="EC" id="2.3.-.-" evidence="4"/>
<organism evidence="4 5">
    <name type="scientific">Streptomyces cinerochromogenes</name>
    <dbReference type="NCBI Taxonomy" id="66422"/>
    <lineage>
        <taxon>Bacteria</taxon>
        <taxon>Bacillati</taxon>
        <taxon>Actinomycetota</taxon>
        <taxon>Actinomycetes</taxon>
        <taxon>Kitasatosporales</taxon>
        <taxon>Streptomycetaceae</taxon>
        <taxon>Streptomyces</taxon>
    </lineage>
</organism>
<feature type="transmembrane region" description="Helical" evidence="2">
    <location>
        <begin position="334"/>
        <end position="355"/>
    </location>
</feature>
<feature type="transmembrane region" description="Helical" evidence="2">
    <location>
        <begin position="261"/>
        <end position="280"/>
    </location>
</feature>
<feature type="transmembrane region" description="Helical" evidence="2">
    <location>
        <begin position="55"/>
        <end position="74"/>
    </location>
</feature>
<feature type="compositionally biased region" description="Low complexity" evidence="1">
    <location>
        <begin position="388"/>
        <end position="397"/>
    </location>
</feature>
<keyword evidence="5" id="KW-1185">Reference proteome</keyword>
<evidence type="ECO:0000256" key="1">
    <source>
        <dbReference type="SAM" id="MobiDB-lite"/>
    </source>
</evidence>
<evidence type="ECO:0000313" key="4">
    <source>
        <dbReference type="EMBL" id="MFG3015214.1"/>
    </source>
</evidence>
<dbReference type="PANTHER" id="PTHR23028:SF53">
    <property type="entry name" value="ACYL_TRANSF_3 DOMAIN-CONTAINING PROTEIN"/>
    <property type="match status" value="1"/>
</dbReference>